<dbReference type="PANTHER" id="PTHR10019">
    <property type="entry name" value="SNF5"/>
    <property type="match status" value="1"/>
</dbReference>
<protein>
    <recommendedName>
        <fullName evidence="9">SNF5-domain-containing protein</fullName>
    </recommendedName>
</protein>
<evidence type="ECO:0000313" key="8">
    <source>
        <dbReference type="Proteomes" id="UP001295794"/>
    </source>
</evidence>
<comment type="similarity">
    <text evidence="2">Belongs to the SNF5 family.</text>
</comment>
<comment type="caution">
    <text evidence="7">The sequence shown here is derived from an EMBL/GenBank/DDBJ whole genome shotgun (WGS) entry which is preliminary data.</text>
</comment>
<dbReference type="AlphaFoldDB" id="A0AAD2H897"/>
<evidence type="ECO:0000256" key="4">
    <source>
        <dbReference type="ARBA" id="ARBA00023163"/>
    </source>
</evidence>
<keyword evidence="8" id="KW-1185">Reference proteome</keyword>
<proteinExistence type="inferred from homology"/>
<name>A0AAD2H897_9AGAR</name>
<accession>A0AAD2H897</accession>
<organism evidence="7 8">
    <name type="scientific">Mycena citricolor</name>
    <dbReference type="NCBI Taxonomy" id="2018698"/>
    <lineage>
        <taxon>Eukaryota</taxon>
        <taxon>Fungi</taxon>
        <taxon>Dikarya</taxon>
        <taxon>Basidiomycota</taxon>
        <taxon>Agaricomycotina</taxon>
        <taxon>Agaricomycetes</taxon>
        <taxon>Agaricomycetidae</taxon>
        <taxon>Agaricales</taxon>
        <taxon>Marasmiineae</taxon>
        <taxon>Mycenaceae</taxon>
        <taxon>Mycena</taxon>
    </lineage>
</organism>
<gene>
    <name evidence="7" type="ORF">MYCIT1_LOCUS14987</name>
</gene>
<feature type="region of interest" description="Disordered" evidence="6">
    <location>
        <begin position="472"/>
        <end position="498"/>
    </location>
</feature>
<reference evidence="7" key="1">
    <citation type="submission" date="2023-11" db="EMBL/GenBank/DDBJ databases">
        <authorList>
            <person name="De Vega J J."/>
            <person name="De Vega J J."/>
        </authorList>
    </citation>
    <scope>NUCLEOTIDE SEQUENCE</scope>
</reference>
<keyword evidence="3" id="KW-0805">Transcription regulation</keyword>
<dbReference type="InterPro" id="IPR006939">
    <property type="entry name" value="SNF5"/>
</dbReference>
<feature type="region of interest" description="Disordered" evidence="6">
    <location>
        <begin position="135"/>
        <end position="164"/>
    </location>
</feature>
<dbReference type="Proteomes" id="UP001295794">
    <property type="component" value="Unassembled WGS sequence"/>
</dbReference>
<evidence type="ECO:0000256" key="1">
    <source>
        <dbReference type="ARBA" id="ARBA00004123"/>
    </source>
</evidence>
<keyword evidence="5" id="KW-0539">Nucleus</keyword>
<evidence type="ECO:0000313" key="7">
    <source>
        <dbReference type="EMBL" id="CAK5270511.1"/>
    </source>
</evidence>
<evidence type="ECO:0008006" key="9">
    <source>
        <dbReference type="Google" id="ProtNLM"/>
    </source>
</evidence>
<evidence type="ECO:0000256" key="5">
    <source>
        <dbReference type="ARBA" id="ARBA00023242"/>
    </source>
</evidence>
<dbReference type="GO" id="GO:0006338">
    <property type="term" value="P:chromatin remodeling"/>
    <property type="evidence" value="ECO:0007669"/>
    <property type="project" value="InterPro"/>
</dbReference>
<feature type="compositionally biased region" description="Low complexity" evidence="6">
    <location>
        <begin position="52"/>
        <end position="61"/>
    </location>
</feature>
<evidence type="ECO:0000256" key="2">
    <source>
        <dbReference type="ARBA" id="ARBA00010239"/>
    </source>
</evidence>
<evidence type="ECO:0000256" key="6">
    <source>
        <dbReference type="SAM" id="MobiDB-lite"/>
    </source>
</evidence>
<dbReference type="Pfam" id="PF04855">
    <property type="entry name" value="SNF5"/>
    <property type="match status" value="1"/>
</dbReference>
<evidence type="ECO:0000256" key="3">
    <source>
        <dbReference type="ARBA" id="ARBA00023015"/>
    </source>
</evidence>
<comment type="subcellular location">
    <subcellularLocation>
        <location evidence="1">Nucleus</location>
    </subcellularLocation>
</comment>
<dbReference type="GO" id="GO:0000228">
    <property type="term" value="C:nuclear chromosome"/>
    <property type="evidence" value="ECO:0007669"/>
    <property type="project" value="InterPro"/>
</dbReference>
<dbReference type="EMBL" id="CAVNYO010000167">
    <property type="protein sequence ID" value="CAK5270511.1"/>
    <property type="molecule type" value="Genomic_DNA"/>
</dbReference>
<keyword evidence="4" id="KW-0804">Transcription</keyword>
<feature type="region of interest" description="Disordered" evidence="6">
    <location>
        <begin position="37"/>
        <end position="78"/>
    </location>
</feature>
<sequence length="498" mass="55065">MSMQDLSAQQLKQTIDQLHVAANATGNSAAYQKNLLNWSTSTATPRGGGTGRTTRSRNTPRATPAASTPVPQPAPVIYPQQAIPPPVFVPVGPPNPPANPIPVAAQGYYTTYPSRMRTGVSLLMQPIISHVQATTSRSSRRAVNYVDPGSGDDLPDAGALDSDDSEFQNELRAPAGARQRAAVTKSRMAPGMSVFNSNTGVTAPVTAPTVPLRPEKTELDQSYLGLTPPARFVQTKVATPALKEGFHVFPTQDKIDTQAVVRSALVPIRVEFETDTHRIRDCFVWNLNEDLIRPENFAAIFCADLDLPTTWVETVTNQIRAQLEEHEAIARLELSSEELDQDEPAAECRVILSIDVQIATHHLLDHIEWDLLSPLTPEDFSQTLCRELGLAGEAVPLIAHAIHEELIKHKKDAVEWGVVDGGGMRDKTGLGMSSGSRGRGPKPLESVWRDWQEADEFRTRFEILSADEVERREIERERASRRLRRETSKFQSSRRRRF</sequence>
<feature type="compositionally biased region" description="Basic and acidic residues" evidence="6">
    <location>
        <begin position="472"/>
        <end position="488"/>
    </location>
</feature>